<dbReference type="Proteomes" id="UP001148629">
    <property type="component" value="Unassembled WGS sequence"/>
</dbReference>
<reference evidence="1" key="1">
    <citation type="submission" date="2022-08" db="EMBL/GenBank/DDBJ databases">
        <title>Genome Sequence of Fusarium decemcellulare.</title>
        <authorList>
            <person name="Buettner E."/>
        </authorList>
    </citation>
    <scope>NUCLEOTIDE SEQUENCE</scope>
    <source>
        <strain evidence="1">Babe19</strain>
    </source>
</reference>
<organism evidence="1 2">
    <name type="scientific">Fusarium decemcellulare</name>
    <dbReference type="NCBI Taxonomy" id="57161"/>
    <lineage>
        <taxon>Eukaryota</taxon>
        <taxon>Fungi</taxon>
        <taxon>Dikarya</taxon>
        <taxon>Ascomycota</taxon>
        <taxon>Pezizomycotina</taxon>
        <taxon>Sordariomycetes</taxon>
        <taxon>Hypocreomycetidae</taxon>
        <taxon>Hypocreales</taxon>
        <taxon>Nectriaceae</taxon>
        <taxon>Fusarium</taxon>
        <taxon>Fusarium decemcellulare species complex</taxon>
    </lineage>
</organism>
<proteinExistence type="predicted"/>
<evidence type="ECO:0000313" key="2">
    <source>
        <dbReference type="Proteomes" id="UP001148629"/>
    </source>
</evidence>
<sequence length="127" mass="13508">MLQGPEQVASSGHGKQQDRCAPGAGSPPKAEEQENANSNNALLQIVSTSKSLVCLAARQCQEPGAAAHVLRPARVGLSLGENFFNGCANGSREVEAIYLTPVPRTPLLAVNRDWVEQNAFLTSHMDN</sequence>
<dbReference type="EMBL" id="JANRMS010002309">
    <property type="protein sequence ID" value="KAJ3523139.1"/>
    <property type="molecule type" value="Genomic_DNA"/>
</dbReference>
<gene>
    <name evidence="1" type="ORF">NM208_g12568</name>
</gene>
<evidence type="ECO:0000313" key="1">
    <source>
        <dbReference type="EMBL" id="KAJ3523139.1"/>
    </source>
</evidence>
<name>A0ACC1RRN5_9HYPO</name>
<comment type="caution">
    <text evidence="1">The sequence shown here is derived from an EMBL/GenBank/DDBJ whole genome shotgun (WGS) entry which is preliminary data.</text>
</comment>
<protein>
    <submittedName>
        <fullName evidence="1">Uncharacterized protein</fullName>
    </submittedName>
</protein>
<keyword evidence="2" id="KW-1185">Reference proteome</keyword>
<accession>A0ACC1RRN5</accession>